<sequence>MTFNDDSQLRGGKVKRRGRTAAIAGGGGVGVVAIVALLISAFSGGSIDLGSLLGSGGGLTQIQEQGETVDAAAECRTGRDANASIDCRMEGAAESLDDYWTAESQRLGVSYTSPDFFLFDGTTDTSCGQASAATGPFYCPPDRAIFLDTAFYDDLQSRYGSSGGPLAQMYVVAHEWGHHVQQLQGTFADTDRSGTGASSGSVRVELQADCYAGAWVGDAANTEDANGQTFFEPITRAQIDDALSAASAVGDDSIQERSSGRVDPDSFTHGSSEQRQNWFIRGYQQGAGSCDTFSIPGSSV</sequence>
<evidence type="ECO:0000256" key="2">
    <source>
        <dbReference type="ARBA" id="ARBA00022692"/>
    </source>
</evidence>
<keyword evidence="4 6" id="KW-0472">Membrane</keyword>
<keyword evidence="2 6" id="KW-0812">Transmembrane</keyword>
<accession>A0A942SWG2</accession>
<reference evidence="7" key="1">
    <citation type="submission" date="2021-05" db="EMBL/GenBank/DDBJ databases">
        <title>Novel Bacillus species.</title>
        <authorList>
            <person name="Liu G."/>
        </authorList>
    </citation>
    <scope>NUCLEOTIDE SEQUENCE</scope>
    <source>
        <strain evidence="7">FJAT-50051</strain>
    </source>
</reference>
<dbReference type="PANTHER" id="PTHR30168">
    <property type="entry name" value="PUTATIVE MEMBRANE PROTEIN YPFJ"/>
    <property type="match status" value="1"/>
</dbReference>
<dbReference type="Pfam" id="PF04228">
    <property type="entry name" value="Zn_peptidase"/>
    <property type="match status" value="1"/>
</dbReference>
<proteinExistence type="predicted"/>
<protein>
    <submittedName>
        <fullName evidence="7">Neutral zinc metallopeptidase</fullName>
    </submittedName>
</protein>
<evidence type="ECO:0000313" key="7">
    <source>
        <dbReference type="EMBL" id="MBS4181459.1"/>
    </source>
</evidence>
<evidence type="ECO:0000256" key="1">
    <source>
        <dbReference type="ARBA" id="ARBA00004167"/>
    </source>
</evidence>
<feature type="compositionally biased region" description="Basic and acidic residues" evidence="5">
    <location>
        <begin position="254"/>
        <end position="266"/>
    </location>
</feature>
<keyword evidence="3 6" id="KW-1133">Transmembrane helix</keyword>
<organism evidence="7">
    <name type="scientific">Neobacillus citreus</name>
    <dbReference type="NCBI Taxonomy" id="2833578"/>
    <lineage>
        <taxon>Bacteria</taxon>
        <taxon>Bacillati</taxon>
        <taxon>Bacillota</taxon>
        <taxon>Bacilli</taxon>
        <taxon>Bacillales</taxon>
        <taxon>Bacillaceae</taxon>
        <taxon>Neobacillus</taxon>
    </lineage>
</organism>
<dbReference type="AlphaFoldDB" id="A0A942SWG2"/>
<dbReference type="PANTHER" id="PTHR30168:SF0">
    <property type="entry name" value="INNER MEMBRANE PROTEIN"/>
    <property type="match status" value="1"/>
</dbReference>
<feature type="region of interest" description="Disordered" evidence="5">
    <location>
        <begin position="249"/>
        <end position="274"/>
    </location>
</feature>
<dbReference type="GO" id="GO:0016020">
    <property type="term" value="C:membrane"/>
    <property type="evidence" value="ECO:0007669"/>
    <property type="project" value="UniProtKB-SubCell"/>
</dbReference>
<evidence type="ECO:0000256" key="6">
    <source>
        <dbReference type="SAM" id="Phobius"/>
    </source>
</evidence>
<evidence type="ECO:0000256" key="3">
    <source>
        <dbReference type="ARBA" id="ARBA00022989"/>
    </source>
</evidence>
<dbReference type="EMBL" id="JAGYPE010000002">
    <property type="protein sequence ID" value="MBS4181459.1"/>
    <property type="molecule type" value="Genomic_DNA"/>
</dbReference>
<dbReference type="SUPFAM" id="SSF55486">
    <property type="entry name" value="Metalloproteases ('zincins'), catalytic domain"/>
    <property type="match status" value="1"/>
</dbReference>
<dbReference type="InterPro" id="IPR007343">
    <property type="entry name" value="Uncharacterised_pept_Zn_put"/>
</dbReference>
<feature type="transmembrane region" description="Helical" evidence="6">
    <location>
        <begin position="21"/>
        <end position="42"/>
    </location>
</feature>
<gene>
    <name evidence="7" type="ORF">KHB02_08690</name>
</gene>
<evidence type="ECO:0000256" key="4">
    <source>
        <dbReference type="ARBA" id="ARBA00023136"/>
    </source>
</evidence>
<evidence type="ECO:0000256" key="5">
    <source>
        <dbReference type="SAM" id="MobiDB-lite"/>
    </source>
</evidence>
<comment type="subcellular location">
    <subcellularLocation>
        <location evidence="1">Membrane</location>
        <topology evidence="1">Single-pass membrane protein</topology>
    </subcellularLocation>
</comment>
<name>A0A942SWG2_9BACI</name>
<comment type="caution">
    <text evidence="7">The sequence shown here is derived from an EMBL/GenBank/DDBJ whole genome shotgun (WGS) entry which is preliminary data.</text>
</comment>